<evidence type="ECO:0000256" key="4">
    <source>
        <dbReference type="ARBA" id="ARBA00022741"/>
    </source>
</evidence>
<dbReference type="PROSITE" id="PS50011">
    <property type="entry name" value="PROTEIN_KINASE_DOM"/>
    <property type="match status" value="1"/>
</dbReference>
<dbReference type="InterPro" id="IPR011009">
    <property type="entry name" value="Kinase-like_dom_sf"/>
</dbReference>
<reference evidence="11" key="1">
    <citation type="submission" date="2021-02" db="EMBL/GenBank/DDBJ databases">
        <authorList>
            <person name="Dougan E. K."/>
            <person name="Rhodes N."/>
            <person name="Thang M."/>
            <person name="Chan C."/>
        </authorList>
    </citation>
    <scope>NUCLEOTIDE SEQUENCE</scope>
</reference>
<dbReference type="AlphaFoldDB" id="A0A812V1X2"/>
<evidence type="ECO:0000256" key="1">
    <source>
        <dbReference type="ARBA" id="ARBA00012513"/>
    </source>
</evidence>
<dbReference type="SUPFAM" id="SSF56112">
    <property type="entry name" value="Protein kinase-like (PK-like)"/>
    <property type="match status" value="1"/>
</dbReference>
<evidence type="ECO:0000313" key="11">
    <source>
        <dbReference type="EMBL" id="CAE7592954.1"/>
    </source>
</evidence>
<proteinExistence type="predicted"/>
<evidence type="ECO:0000313" key="12">
    <source>
        <dbReference type="Proteomes" id="UP000649617"/>
    </source>
</evidence>
<dbReference type="EC" id="2.7.11.1" evidence="1"/>
<evidence type="ECO:0000256" key="5">
    <source>
        <dbReference type="ARBA" id="ARBA00022777"/>
    </source>
</evidence>
<dbReference type="Gene3D" id="1.10.510.10">
    <property type="entry name" value="Transferase(Phosphotransferase) domain 1"/>
    <property type="match status" value="1"/>
</dbReference>
<keyword evidence="12" id="KW-1185">Reference proteome</keyword>
<evidence type="ECO:0000256" key="7">
    <source>
        <dbReference type="ARBA" id="ARBA00047899"/>
    </source>
</evidence>
<gene>
    <name evidence="11" type="ORF">SPIL2461_LOCUS15788</name>
</gene>
<evidence type="ECO:0000259" key="10">
    <source>
        <dbReference type="PROSITE" id="PS50011"/>
    </source>
</evidence>
<dbReference type="PANTHER" id="PTHR24343">
    <property type="entry name" value="SERINE/THREONINE KINASE"/>
    <property type="match status" value="1"/>
</dbReference>
<dbReference type="Proteomes" id="UP000649617">
    <property type="component" value="Unassembled WGS sequence"/>
</dbReference>
<feature type="domain" description="Protein kinase" evidence="10">
    <location>
        <begin position="98"/>
        <end position="375"/>
    </location>
</feature>
<feature type="compositionally biased region" description="Polar residues" evidence="9">
    <location>
        <begin position="31"/>
        <end position="48"/>
    </location>
</feature>
<dbReference type="InterPro" id="IPR000719">
    <property type="entry name" value="Prot_kinase_dom"/>
</dbReference>
<dbReference type="OrthoDB" id="432723at2759"/>
<evidence type="ECO:0000256" key="6">
    <source>
        <dbReference type="ARBA" id="ARBA00022840"/>
    </source>
</evidence>
<organism evidence="11 12">
    <name type="scientific">Symbiodinium pilosum</name>
    <name type="common">Dinoflagellate</name>
    <dbReference type="NCBI Taxonomy" id="2952"/>
    <lineage>
        <taxon>Eukaryota</taxon>
        <taxon>Sar</taxon>
        <taxon>Alveolata</taxon>
        <taxon>Dinophyceae</taxon>
        <taxon>Suessiales</taxon>
        <taxon>Symbiodiniaceae</taxon>
        <taxon>Symbiodinium</taxon>
    </lineage>
</organism>
<evidence type="ECO:0000256" key="2">
    <source>
        <dbReference type="ARBA" id="ARBA00022527"/>
    </source>
</evidence>
<accession>A0A812V1X2</accession>
<dbReference type="PANTHER" id="PTHR24343:SF558">
    <property type="entry name" value="PROTEIN KINASE DOMAIN-CONTAINING PROTEIN"/>
    <property type="match status" value="1"/>
</dbReference>
<keyword evidence="3" id="KW-0808">Transferase</keyword>
<dbReference type="GO" id="GO:0005524">
    <property type="term" value="F:ATP binding"/>
    <property type="evidence" value="ECO:0007669"/>
    <property type="project" value="UniProtKB-KW"/>
</dbReference>
<protein>
    <recommendedName>
        <fullName evidence="1">non-specific serine/threonine protein kinase</fullName>
        <ecNumber evidence="1">2.7.11.1</ecNumber>
    </recommendedName>
</protein>
<evidence type="ECO:0000256" key="8">
    <source>
        <dbReference type="ARBA" id="ARBA00048679"/>
    </source>
</evidence>
<keyword evidence="4" id="KW-0547">Nucleotide-binding</keyword>
<dbReference type="Pfam" id="PF00069">
    <property type="entry name" value="Pkinase"/>
    <property type="match status" value="1"/>
</dbReference>
<comment type="caution">
    <text evidence="11">The sequence shown here is derived from an EMBL/GenBank/DDBJ whole genome shotgun (WGS) entry which is preliminary data.</text>
</comment>
<comment type="catalytic activity">
    <reaction evidence="8">
        <text>L-seryl-[protein] + ATP = O-phospho-L-seryl-[protein] + ADP + H(+)</text>
        <dbReference type="Rhea" id="RHEA:17989"/>
        <dbReference type="Rhea" id="RHEA-COMP:9863"/>
        <dbReference type="Rhea" id="RHEA-COMP:11604"/>
        <dbReference type="ChEBI" id="CHEBI:15378"/>
        <dbReference type="ChEBI" id="CHEBI:29999"/>
        <dbReference type="ChEBI" id="CHEBI:30616"/>
        <dbReference type="ChEBI" id="CHEBI:83421"/>
        <dbReference type="ChEBI" id="CHEBI:456216"/>
        <dbReference type="EC" id="2.7.11.1"/>
    </reaction>
</comment>
<sequence>MTSGLGLAAVLLAHRSPFSFKKMPKGKDRQLSTSETTTAPMSRNVTEDGSPQIMEEFDDLTEDNMTPTLSEVLDLSRTPHEDAMATLPPWDSSRYQMLHILRAASRNWLSQIEIHYDSRDKRAVPVKRFTPQWFQAQSQAVSALKDILMLERSGGVAPPFPAESWCSGAYKDSASGAVLLVCEQELGDSLFDFCTTLPNAGGEREAEALAILRSLIQATMDLDSLGLAHGRIRAENTWLQQLPNGDCKVLLSDFGESRGLGDKGSDAMFLAPELVEGSPQPTHAGDLFSCGVLGYALAMGRYPWFSTRPGKCKTFSFAKSHGVQSLLGDRRCPASKEGRMSSEYKEILGCLLDVDPGIRQQKAMSMRVTLPHPVHPPHPEP</sequence>
<keyword evidence="6" id="KW-0067">ATP-binding</keyword>
<evidence type="ECO:0000256" key="3">
    <source>
        <dbReference type="ARBA" id="ARBA00022679"/>
    </source>
</evidence>
<keyword evidence="2" id="KW-0723">Serine/threonine-protein kinase</keyword>
<dbReference type="GO" id="GO:0004674">
    <property type="term" value="F:protein serine/threonine kinase activity"/>
    <property type="evidence" value="ECO:0007669"/>
    <property type="project" value="UniProtKB-KW"/>
</dbReference>
<keyword evidence="5" id="KW-0418">Kinase</keyword>
<evidence type="ECO:0000256" key="9">
    <source>
        <dbReference type="SAM" id="MobiDB-lite"/>
    </source>
</evidence>
<name>A0A812V1X2_SYMPI</name>
<dbReference type="SMART" id="SM00220">
    <property type="entry name" value="S_TKc"/>
    <property type="match status" value="1"/>
</dbReference>
<feature type="region of interest" description="Disordered" evidence="9">
    <location>
        <begin position="21"/>
        <end position="48"/>
    </location>
</feature>
<comment type="catalytic activity">
    <reaction evidence="7">
        <text>L-threonyl-[protein] + ATP = O-phospho-L-threonyl-[protein] + ADP + H(+)</text>
        <dbReference type="Rhea" id="RHEA:46608"/>
        <dbReference type="Rhea" id="RHEA-COMP:11060"/>
        <dbReference type="Rhea" id="RHEA-COMP:11605"/>
        <dbReference type="ChEBI" id="CHEBI:15378"/>
        <dbReference type="ChEBI" id="CHEBI:30013"/>
        <dbReference type="ChEBI" id="CHEBI:30616"/>
        <dbReference type="ChEBI" id="CHEBI:61977"/>
        <dbReference type="ChEBI" id="CHEBI:456216"/>
        <dbReference type="EC" id="2.7.11.1"/>
    </reaction>
</comment>
<dbReference type="EMBL" id="CAJNIZ010039668">
    <property type="protein sequence ID" value="CAE7592954.1"/>
    <property type="molecule type" value="Genomic_DNA"/>
</dbReference>